<comment type="caution">
    <text evidence="1">The sequence shown here is derived from an EMBL/GenBank/DDBJ whole genome shotgun (WGS) entry which is preliminary data.</text>
</comment>
<reference evidence="1 2" key="1">
    <citation type="submission" date="2023-09" db="EMBL/GenBank/DDBJ databases">
        <title>Multi-omics analysis of a traditional fermented food reveals byproduct-associated fungal strains for waste-to-food upcycling.</title>
        <authorList>
            <consortium name="Lawrence Berkeley National Laboratory"/>
            <person name="Rekdal V.M."/>
            <person name="Villalobos-Escobedo J.M."/>
            <person name="Rodriguez-Valeron N."/>
            <person name="Garcia M.O."/>
            <person name="Vasquez D.P."/>
            <person name="Damayanti I."/>
            <person name="Sorensen P.M."/>
            <person name="Baidoo E.E."/>
            <person name="De Carvalho A.C."/>
            <person name="Riley R."/>
            <person name="Lipzen A."/>
            <person name="He G."/>
            <person name="Yan M."/>
            <person name="Haridas S."/>
            <person name="Daum C."/>
            <person name="Yoshinaga Y."/>
            <person name="Ng V."/>
            <person name="Grigoriev I.V."/>
            <person name="Munk R."/>
            <person name="Nuraida L."/>
            <person name="Wijaya C.H."/>
            <person name="Morales P.-C."/>
            <person name="Keasling J.D."/>
        </authorList>
    </citation>
    <scope>NUCLEOTIDE SEQUENCE [LARGE SCALE GENOMIC DNA]</scope>
    <source>
        <strain evidence="1 2">FGSC 2613</strain>
    </source>
</reference>
<dbReference type="Proteomes" id="UP001451303">
    <property type="component" value="Unassembled WGS sequence"/>
</dbReference>
<gene>
    <name evidence="1" type="ORF">QR685DRAFT_441699</name>
</gene>
<keyword evidence="2" id="KW-1185">Reference proteome</keyword>
<evidence type="ECO:0000313" key="1">
    <source>
        <dbReference type="EMBL" id="KAL0470475.1"/>
    </source>
</evidence>
<dbReference type="EMBL" id="JAVLET010000004">
    <property type="protein sequence ID" value="KAL0470475.1"/>
    <property type="molecule type" value="Genomic_DNA"/>
</dbReference>
<sequence length="68" mass="7458">MDSSTLQVTYPQSCCPVLLFGGGVKRTTRNASAASHVEMPGQLDLHQLHLQTILDEQTHAGLDRLRTL</sequence>
<proteinExistence type="predicted"/>
<organism evidence="1 2">
    <name type="scientific">Neurospora intermedia</name>
    <dbReference type="NCBI Taxonomy" id="5142"/>
    <lineage>
        <taxon>Eukaryota</taxon>
        <taxon>Fungi</taxon>
        <taxon>Dikarya</taxon>
        <taxon>Ascomycota</taxon>
        <taxon>Pezizomycotina</taxon>
        <taxon>Sordariomycetes</taxon>
        <taxon>Sordariomycetidae</taxon>
        <taxon>Sordariales</taxon>
        <taxon>Sordariaceae</taxon>
        <taxon>Neurospora</taxon>
    </lineage>
</organism>
<evidence type="ECO:0000313" key="2">
    <source>
        <dbReference type="Proteomes" id="UP001451303"/>
    </source>
</evidence>
<accession>A0ABR3DCT8</accession>
<protein>
    <submittedName>
        <fullName evidence="1">Uncharacterized protein</fullName>
    </submittedName>
</protein>
<name>A0ABR3DCT8_NEUIN</name>